<dbReference type="PANTHER" id="PTHR37984">
    <property type="entry name" value="PROTEIN CBG26694"/>
    <property type="match status" value="1"/>
</dbReference>
<comment type="caution">
    <text evidence="2">The sequence shown here is derived from an EMBL/GenBank/DDBJ whole genome shotgun (WGS) entry which is preliminary data.</text>
</comment>
<dbReference type="InterPro" id="IPR001584">
    <property type="entry name" value="Integrase_cat-core"/>
</dbReference>
<dbReference type="AlphaFoldDB" id="A0AAN7MJB3"/>
<dbReference type="InterPro" id="IPR050951">
    <property type="entry name" value="Retrovirus_Pol_polyprotein"/>
</dbReference>
<dbReference type="Proteomes" id="UP001333110">
    <property type="component" value="Unassembled WGS sequence"/>
</dbReference>
<evidence type="ECO:0000313" key="3">
    <source>
        <dbReference type="Proteomes" id="UP001333110"/>
    </source>
</evidence>
<feature type="domain" description="Integrase catalytic" evidence="1">
    <location>
        <begin position="1"/>
        <end position="132"/>
    </location>
</feature>
<accession>A0AAN7MJB3</accession>
<organism evidence="2 3">
    <name type="scientific">Mycteria americana</name>
    <name type="common">Wood stork</name>
    <dbReference type="NCBI Taxonomy" id="33587"/>
    <lineage>
        <taxon>Eukaryota</taxon>
        <taxon>Metazoa</taxon>
        <taxon>Chordata</taxon>
        <taxon>Craniata</taxon>
        <taxon>Vertebrata</taxon>
        <taxon>Euteleostomi</taxon>
        <taxon>Archelosauria</taxon>
        <taxon>Archosauria</taxon>
        <taxon>Dinosauria</taxon>
        <taxon>Saurischia</taxon>
        <taxon>Theropoda</taxon>
        <taxon>Coelurosauria</taxon>
        <taxon>Aves</taxon>
        <taxon>Neognathae</taxon>
        <taxon>Neoaves</taxon>
        <taxon>Aequornithes</taxon>
        <taxon>Ciconiiformes</taxon>
        <taxon>Ciconiidae</taxon>
        <taxon>Mycteria</taxon>
    </lineage>
</organism>
<protein>
    <recommendedName>
        <fullName evidence="1">Integrase catalytic domain-containing protein</fullName>
    </recommendedName>
</protein>
<dbReference type="PROSITE" id="PS50994">
    <property type="entry name" value="INTEGRASE"/>
    <property type="match status" value="1"/>
</dbReference>
<dbReference type="PANTHER" id="PTHR37984:SF5">
    <property type="entry name" value="PROTEIN NYNRIN-LIKE"/>
    <property type="match status" value="1"/>
</dbReference>
<dbReference type="InterPro" id="IPR012337">
    <property type="entry name" value="RNaseH-like_sf"/>
</dbReference>
<dbReference type="InterPro" id="IPR036397">
    <property type="entry name" value="RNaseH_sf"/>
</dbReference>
<dbReference type="Gene3D" id="3.30.420.10">
    <property type="entry name" value="Ribonuclease H-like superfamily/Ribonuclease H"/>
    <property type="match status" value="1"/>
</dbReference>
<dbReference type="GO" id="GO:0015074">
    <property type="term" value="P:DNA integration"/>
    <property type="evidence" value="ECO:0007669"/>
    <property type="project" value="InterPro"/>
</dbReference>
<evidence type="ECO:0000259" key="1">
    <source>
        <dbReference type="PROSITE" id="PS50994"/>
    </source>
</evidence>
<dbReference type="EMBL" id="JAUNZN010000032">
    <property type="protein sequence ID" value="KAK4807039.1"/>
    <property type="molecule type" value="Genomic_DNA"/>
</dbReference>
<dbReference type="SUPFAM" id="SSF53098">
    <property type="entry name" value="Ribonuclease H-like"/>
    <property type="match status" value="1"/>
</dbReference>
<sequence length="250" mass="27729">MVEATTETYPVNHATAQNTILGLERQNLSRHGTPERIESDNGTNFQNNLINSWAKKHSIEWVYHILYHPQTSGKIERYNGLLKTMLRALGNGAWKHWDINLAEATWLVNTRGSDNRPGPAQTKPLYTVGGDKVPVVHIGKWLGKTSMNQLVDGSHGVSVSPILPPVHLPGSSRHLLFFNSQQAHNGGIFQEARKGGRGMEVAVSSSHVVSEGSETMRVVKHWNRLPREVLDAPSLETFKVRLDGALSNLI</sequence>
<name>A0AAN7MJB3_MYCAM</name>
<keyword evidence="3" id="KW-1185">Reference proteome</keyword>
<gene>
    <name evidence="2" type="ORF">QYF61_018380</name>
</gene>
<reference evidence="2 3" key="1">
    <citation type="journal article" date="2023" name="J. Hered.">
        <title>Chromosome-level genome of the wood stork (Mycteria americana) provides insight into avian chromosome evolution.</title>
        <authorList>
            <person name="Flamio R. Jr."/>
            <person name="Ramstad K.M."/>
        </authorList>
    </citation>
    <scope>NUCLEOTIDE SEQUENCE [LARGE SCALE GENOMIC DNA]</scope>
    <source>
        <strain evidence="2">JAX WOST 10</strain>
    </source>
</reference>
<dbReference type="GO" id="GO:0003676">
    <property type="term" value="F:nucleic acid binding"/>
    <property type="evidence" value="ECO:0007669"/>
    <property type="project" value="InterPro"/>
</dbReference>
<proteinExistence type="predicted"/>
<evidence type="ECO:0000313" key="2">
    <source>
        <dbReference type="EMBL" id="KAK4807039.1"/>
    </source>
</evidence>